<evidence type="ECO:0000256" key="9">
    <source>
        <dbReference type="ARBA" id="ARBA00023163"/>
    </source>
</evidence>
<dbReference type="PROSITE" id="PS50071">
    <property type="entry name" value="HOMEOBOX_2"/>
    <property type="match status" value="1"/>
</dbReference>
<keyword evidence="9" id="KW-0804">Transcription</keyword>
<dbReference type="Gene3D" id="1.10.10.60">
    <property type="entry name" value="Homeodomain-like"/>
    <property type="match status" value="1"/>
</dbReference>
<dbReference type="InterPro" id="IPR009057">
    <property type="entry name" value="Homeodomain-like_sf"/>
</dbReference>
<sequence length="164" mass="19176">MKSPSKKLSNIIAKWRKGRKGQFVVYTKEGKRFVVPLYYLNHPIFKVLLEMAEEEYGSNVNGPLQVPCENELMEYILCLLRTKLGNVEIGEAISSIDTCSKKRFRTKFSQVQKEKMQELADKLGWRIQREDEELVQQLCNETGITRQVFKVWMHNNKHTLGKKP</sequence>
<feature type="DNA-binding region" description="Homeobox" evidence="11">
    <location>
        <begin position="101"/>
        <end position="164"/>
    </location>
</feature>
<evidence type="ECO:0000256" key="4">
    <source>
        <dbReference type="ARBA" id="ARBA00022771"/>
    </source>
</evidence>
<evidence type="ECO:0000256" key="8">
    <source>
        <dbReference type="ARBA" id="ARBA00023155"/>
    </source>
</evidence>
<organism evidence="13 14">
    <name type="scientific">Solanum tuberosum</name>
    <name type="common">Potato</name>
    <dbReference type="NCBI Taxonomy" id="4113"/>
    <lineage>
        <taxon>Eukaryota</taxon>
        <taxon>Viridiplantae</taxon>
        <taxon>Streptophyta</taxon>
        <taxon>Embryophyta</taxon>
        <taxon>Tracheophyta</taxon>
        <taxon>Spermatophyta</taxon>
        <taxon>Magnoliopsida</taxon>
        <taxon>eudicotyledons</taxon>
        <taxon>Gunneridae</taxon>
        <taxon>Pentapetalae</taxon>
        <taxon>asterids</taxon>
        <taxon>lamiids</taxon>
        <taxon>Solanales</taxon>
        <taxon>Solanaceae</taxon>
        <taxon>Solanoideae</taxon>
        <taxon>Solaneae</taxon>
        <taxon>Solanum</taxon>
    </lineage>
</organism>
<dbReference type="NCBIfam" id="TIGR01565">
    <property type="entry name" value="homeo_ZF_HD"/>
    <property type="match status" value="1"/>
</dbReference>
<evidence type="ECO:0000256" key="2">
    <source>
        <dbReference type="ARBA" id="ARBA00006974"/>
    </source>
</evidence>
<evidence type="ECO:0000259" key="12">
    <source>
        <dbReference type="PROSITE" id="PS50071"/>
    </source>
</evidence>
<dbReference type="InterPro" id="IPR001356">
    <property type="entry name" value="HD"/>
</dbReference>
<keyword evidence="6" id="KW-0805">Transcription regulation</keyword>
<keyword evidence="8 11" id="KW-0371">Homeobox</keyword>
<dbReference type="Proteomes" id="UP000011115">
    <property type="component" value="Unassembled WGS sequence"/>
</dbReference>
<proteinExistence type="inferred from homology"/>
<evidence type="ECO:0000256" key="6">
    <source>
        <dbReference type="ARBA" id="ARBA00023015"/>
    </source>
</evidence>
<comment type="subcellular location">
    <subcellularLocation>
        <location evidence="1 11">Nucleus</location>
    </subcellularLocation>
</comment>
<keyword evidence="10 11" id="KW-0539">Nucleus</keyword>
<reference evidence="14" key="1">
    <citation type="journal article" date="2011" name="Nature">
        <title>Genome sequence and analysis of the tuber crop potato.</title>
        <authorList>
            <consortium name="The Potato Genome Sequencing Consortium"/>
        </authorList>
    </citation>
    <scope>NUCLEOTIDE SEQUENCE [LARGE SCALE GENOMIC DNA]</scope>
    <source>
        <strain evidence="14">cv. DM1-3 516 R44</strain>
    </source>
</reference>
<evidence type="ECO:0000256" key="11">
    <source>
        <dbReference type="PROSITE-ProRule" id="PRU00108"/>
    </source>
</evidence>
<comment type="similarity">
    <text evidence="2">Belongs to the ARG7 family.</text>
</comment>
<dbReference type="GO" id="GO:0005634">
    <property type="term" value="C:nucleus"/>
    <property type="evidence" value="ECO:0007669"/>
    <property type="project" value="UniProtKB-SubCell"/>
</dbReference>
<evidence type="ECO:0000256" key="7">
    <source>
        <dbReference type="ARBA" id="ARBA00023125"/>
    </source>
</evidence>
<dbReference type="GO" id="GO:0003677">
    <property type="term" value="F:DNA binding"/>
    <property type="evidence" value="ECO:0007669"/>
    <property type="project" value="UniProtKB-UniRule"/>
</dbReference>
<evidence type="ECO:0000256" key="5">
    <source>
        <dbReference type="ARBA" id="ARBA00022833"/>
    </source>
</evidence>
<dbReference type="PaxDb" id="4113-PGSC0003DMT400025627"/>
<keyword evidence="4" id="KW-0863">Zinc-finger</keyword>
<evidence type="ECO:0000256" key="3">
    <source>
        <dbReference type="ARBA" id="ARBA00022723"/>
    </source>
</evidence>
<dbReference type="GO" id="GO:0008270">
    <property type="term" value="F:zinc ion binding"/>
    <property type="evidence" value="ECO:0007669"/>
    <property type="project" value="UniProtKB-KW"/>
</dbReference>
<feature type="domain" description="Homeobox" evidence="12">
    <location>
        <begin position="99"/>
        <end position="163"/>
    </location>
</feature>
<keyword evidence="5" id="KW-0862">Zinc</keyword>
<dbReference type="STRING" id="4113.M1ALR1"/>
<keyword evidence="14" id="KW-1185">Reference proteome</keyword>
<dbReference type="HOGENOM" id="CLU_1621885_0_0_1"/>
<protein>
    <submittedName>
        <fullName evidence="13">Auxin-responsive family protein</fullName>
    </submittedName>
</protein>
<dbReference type="eggNOG" id="ENOG502SS19">
    <property type="taxonomic scope" value="Eukaryota"/>
</dbReference>
<name>M1ALR1_SOLTU</name>
<evidence type="ECO:0000256" key="10">
    <source>
        <dbReference type="ARBA" id="ARBA00023242"/>
    </source>
</evidence>
<evidence type="ECO:0000256" key="1">
    <source>
        <dbReference type="ARBA" id="ARBA00004123"/>
    </source>
</evidence>
<keyword evidence="3" id="KW-0479">Metal-binding</keyword>
<accession>M1ALR1</accession>
<dbReference type="AlphaFoldDB" id="M1ALR1"/>
<dbReference type="InterPro" id="IPR003676">
    <property type="entry name" value="SAUR_fam"/>
</dbReference>
<dbReference type="InParanoid" id="M1ALR1"/>
<dbReference type="SUPFAM" id="SSF46689">
    <property type="entry name" value="Homeodomain-like"/>
    <property type="match status" value="1"/>
</dbReference>
<dbReference type="Pfam" id="PF02519">
    <property type="entry name" value="Auxin_inducible"/>
    <property type="match status" value="1"/>
</dbReference>
<dbReference type="GO" id="GO:0009733">
    <property type="term" value="P:response to auxin"/>
    <property type="evidence" value="ECO:0007669"/>
    <property type="project" value="InterPro"/>
</dbReference>
<dbReference type="EnsemblPlants" id="PGSC0003DMT400025627">
    <property type="protein sequence ID" value="PGSC0003DMT400025627"/>
    <property type="gene ID" value="PGSC0003DMG400009897"/>
</dbReference>
<dbReference type="PANTHER" id="PTHR31948:SF76">
    <property type="entry name" value="ZINC-FINGER HOMEODOMAIN PROTEIN 2-LIKE"/>
    <property type="match status" value="1"/>
</dbReference>
<evidence type="ECO:0000313" key="13">
    <source>
        <dbReference type="EnsemblPlants" id="PGSC0003DMT400025627"/>
    </source>
</evidence>
<dbReference type="InterPro" id="IPR006455">
    <property type="entry name" value="Homeodomain_ZF_HD"/>
</dbReference>
<dbReference type="PANTHER" id="PTHR31948">
    <property type="entry name" value="ZINC-FINGER HOMEODOMAIN PROTEIN 2"/>
    <property type="match status" value="1"/>
</dbReference>
<dbReference type="Gramene" id="PGSC0003DMT400025627">
    <property type="protein sequence ID" value="PGSC0003DMT400025627"/>
    <property type="gene ID" value="PGSC0003DMG400009897"/>
</dbReference>
<keyword evidence="7 11" id="KW-0238">DNA-binding</keyword>
<dbReference type="FunFam" id="1.10.10.60:FF:000257">
    <property type="entry name" value="Zinc-finger homeodomain protein 2"/>
    <property type="match status" value="1"/>
</dbReference>
<evidence type="ECO:0000313" key="14">
    <source>
        <dbReference type="Proteomes" id="UP000011115"/>
    </source>
</evidence>
<reference evidence="13" key="2">
    <citation type="submission" date="2015-06" db="UniProtKB">
        <authorList>
            <consortium name="EnsemblPlants"/>
        </authorList>
    </citation>
    <scope>IDENTIFICATION</scope>
    <source>
        <strain evidence="13">DM1-3 516 R44</strain>
    </source>
</reference>